<dbReference type="PANTHER" id="PTHR37811:SF2">
    <property type="entry name" value="ABM DOMAIN-CONTAINING PROTEIN"/>
    <property type="match status" value="1"/>
</dbReference>
<keyword evidence="2" id="KW-0560">Oxidoreductase</keyword>
<keyword evidence="3" id="KW-1185">Reference proteome</keyword>
<dbReference type="Gene3D" id="3.30.70.100">
    <property type="match status" value="1"/>
</dbReference>
<name>A0A7Y8Y2D2_9FLAO</name>
<dbReference type="PANTHER" id="PTHR37811">
    <property type="entry name" value="BLL5343 PROTEIN"/>
    <property type="match status" value="1"/>
</dbReference>
<dbReference type="InterPro" id="IPR007138">
    <property type="entry name" value="ABM_dom"/>
</dbReference>
<evidence type="ECO:0000313" key="3">
    <source>
        <dbReference type="Proteomes" id="UP000535020"/>
    </source>
</evidence>
<evidence type="ECO:0000313" key="2">
    <source>
        <dbReference type="EMBL" id="NYA71211.1"/>
    </source>
</evidence>
<reference evidence="2 3" key="1">
    <citation type="submission" date="2020-07" db="EMBL/GenBank/DDBJ databases">
        <authorList>
            <person name="Sun Q."/>
        </authorList>
    </citation>
    <scope>NUCLEOTIDE SEQUENCE [LARGE SCALE GENOMIC DNA]</scope>
    <source>
        <strain evidence="2 3">MAH-1</strain>
    </source>
</reference>
<protein>
    <submittedName>
        <fullName evidence="2">Antibiotic biosynthesis monooxygenase</fullName>
    </submittedName>
</protein>
<evidence type="ECO:0000259" key="1">
    <source>
        <dbReference type="Pfam" id="PF03992"/>
    </source>
</evidence>
<organism evidence="2 3">
    <name type="scientific">Flavobacterium agri</name>
    <dbReference type="NCBI Taxonomy" id="2743471"/>
    <lineage>
        <taxon>Bacteria</taxon>
        <taxon>Pseudomonadati</taxon>
        <taxon>Bacteroidota</taxon>
        <taxon>Flavobacteriia</taxon>
        <taxon>Flavobacteriales</taxon>
        <taxon>Flavobacteriaceae</taxon>
        <taxon>Flavobacterium</taxon>
    </lineage>
</organism>
<accession>A0A7Y8Y2D2</accession>
<keyword evidence="2" id="KW-0503">Monooxygenase</keyword>
<dbReference type="InterPro" id="IPR011008">
    <property type="entry name" value="Dimeric_a/b-barrel"/>
</dbReference>
<dbReference type="AlphaFoldDB" id="A0A7Y8Y2D2"/>
<feature type="domain" description="ABM" evidence="1">
    <location>
        <begin position="8"/>
        <end position="76"/>
    </location>
</feature>
<dbReference type="Proteomes" id="UP000535020">
    <property type="component" value="Unassembled WGS sequence"/>
</dbReference>
<dbReference type="SUPFAM" id="SSF54909">
    <property type="entry name" value="Dimeric alpha+beta barrel"/>
    <property type="match status" value="1"/>
</dbReference>
<dbReference type="GO" id="GO:0004497">
    <property type="term" value="F:monooxygenase activity"/>
    <property type="evidence" value="ECO:0007669"/>
    <property type="project" value="UniProtKB-KW"/>
</dbReference>
<gene>
    <name evidence="2" type="ORF">HZF10_09795</name>
</gene>
<dbReference type="InterPro" id="IPR052936">
    <property type="entry name" value="Jasmonate_Hydroxylase-like"/>
</dbReference>
<sequence>MHNLELYAVIFTSIRTNQNDGYSDMADRMVELAKQQPGFIDVESARNEIGITVSYWESLDAIKAWKQNTEHLFAQRKGRDVWYESYKVRIAKVEREYSFGKL</sequence>
<comment type="caution">
    <text evidence="2">The sequence shown here is derived from an EMBL/GenBank/DDBJ whole genome shotgun (WGS) entry which is preliminary data.</text>
</comment>
<dbReference type="EMBL" id="JACBJI010000003">
    <property type="protein sequence ID" value="NYA71211.1"/>
    <property type="molecule type" value="Genomic_DNA"/>
</dbReference>
<proteinExistence type="predicted"/>
<dbReference type="Pfam" id="PF03992">
    <property type="entry name" value="ABM"/>
    <property type="match status" value="1"/>
</dbReference>